<feature type="transmembrane region" description="Helical" evidence="6">
    <location>
        <begin position="304"/>
        <end position="328"/>
    </location>
</feature>
<dbReference type="Proteomes" id="UP001165367">
    <property type="component" value="Unassembled WGS sequence"/>
</dbReference>
<evidence type="ECO:0000313" key="7">
    <source>
        <dbReference type="EMBL" id="MCG2616633.1"/>
    </source>
</evidence>
<keyword evidence="2" id="KW-1003">Cell membrane</keyword>
<feature type="transmembrane region" description="Helical" evidence="6">
    <location>
        <begin position="44"/>
        <end position="62"/>
    </location>
</feature>
<organism evidence="7 8">
    <name type="scientific">Terrimonas ginsenosidimutans</name>
    <dbReference type="NCBI Taxonomy" id="2908004"/>
    <lineage>
        <taxon>Bacteria</taxon>
        <taxon>Pseudomonadati</taxon>
        <taxon>Bacteroidota</taxon>
        <taxon>Chitinophagia</taxon>
        <taxon>Chitinophagales</taxon>
        <taxon>Chitinophagaceae</taxon>
        <taxon>Terrimonas</taxon>
    </lineage>
</organism>
<keyword evidence="3 6" id="KW-0812">Transmembrane</keyword>
<keyword evidence="5 6" id="KW-0472">Membrane</keyword>
<proteinExistence type="predicted"/>
<evidence type="ECO:0000256" key="2">
    <source>
        <dbReference type="ARBA" id="ARBA00022475"/>
    </source>
</evidence>
<evidence type="ECO:0000313" key="8">
    <source>
        <dbReference type="Proteomes" id="UP001165367"/>
    </source>
</evidence>
<feature type="transmembrane region" description="Helical" evidence="6">
    <location>
        <begin position="227"/>
        <end position="249"/>
    </location>
</feature>
<protein>
    <submittedName>
        <fullName evidence="7">Flippase-like domain-containing protein</fullName>
    </submittedName>
</protein>
<dbReference type="NCBIfam" id="TIGR00374">
    <property type="entry name" value="flippase-like domain"/>
    <property type="match status" value="1"/>
</dbReference>
<feature type="transmembrane region" description="Helical" evidence="6">
    <location>
        <begin position="169"/>
        <end position="192"/>
    </location>
</feature>
<dbReference type="RefSeq" id="WP_237875171.1">
    <property type="nucleotide sequence ID" value="NZ_JAKLTR010000014.1"/>
</dbReference>
<dbReference type="EMBL" id="JAKLTR010000014">
    <property type="protein sequence ID" value="MCG2616633.1"/>
    <property type="molecule type" value="Genomic_DNA"/>
</dbReference>
<sequence length="342" mass="38039">MNKKIKTLLQYLFFFGLGFLFIWLSVKNINQEDWKRIKDALNTANYYLIIPVFIILISGHYVRALRWRLLMEPLGYRPKKSNTFFAVMIGYLANQGVPRLGEVLKCTVLAKYEKIPADKLVGTIILERLIDAVSLLIVFGITLGIQPGLYTQIVDSIFNTPGQTEEKKISGLAILLIGVAGIILIIGLWMLIKKKTIGDVKTILKNIASRVWQGLGSIRHMKKRGQFVILTVILWGTYLAGGYIGFQALQQTQHYGIREAFTILSAGSIGMIISPGGIGGYALLIEGTMTLYGLQQSIAAAFGWLLWMSQTFVVLVGGLVSFGLLPWVNKGSQKTTHNIQKT</sequence>
<name>A0ABS9KWH1_9BACT</name>
<dbReference type="PANTHER" id="PTHR39087:SF2">
    <property type="entry name" value="UPF0104 MEMBRANE PROTEIN MJ1595"/>
    <property type="match status" value="1"/>
</dbReference>
<feature type="transmembrane region" description="Helical" evidence="6">
    <location>
        <begin position="261"/>
        <end position="284"/>
    </location>
</feature>
<comment type="caution">
    <text evidence="7">The sequence shown here is derived from an EMBL/GenBank/DDBJ whole genome shotgun (WGS) entry which is preliminary data.</text>
</comment>
<keyword evidence="8" id="KW-1185">Reference proteome</keyword>
<accession>A0ABS9KWH1</accession>
<comment type="subcellular location">
    <subcellularLocation>
        <location evidence="1">Cell membrane</location>
        <topology evidence="1">Multi-pass membrane protein</topology>
    </subcellularLocation>
</comment>
<dbReference type="Pfam" id="PF03706">
    <property type="entry name" value="LPG_synthase_TM"/>
    <property type="match status" value="1"/>
</dbReference>
<evidence type="ECO:0000256" key="4">
    <source>
        <dbReference type="ARBA" id="ARBA00022989"/>
    </source>
</evidence>
<feature type="transmembrane region" description="Helical" evidence="6">
    <location>
        <begin position="7"/>
        <end position="24"/>
    </location>
</feature>
<reference evidence="7" key="1">
    <citation type="submission" date="2022-01" db="EMBL/GenBank/DDBJ databases">
        <authorList>
            <person name="Jo J.-H."/>
            <person name="Im W.-T."/>
        </authorList>
    </citation>
    <scope>NUCLEOTIDE SEQUENCE</scope>
    <source>
        <strain evidence="7">NA20</strain>
    </source>
</reference>
<evidence type="ECO:0000256" key="6">
    <source>
        <dbReference type="SAM" id="Phobius"/>
    </source>
</evidence>
<dbReference type="PANTHER" id="PTHR39087">
    <property type="entry name" value="UPF0104 MEMBRANE PROTEIN MJ1595"/>
    <property type="match status" value="1"/>
</dbReference>
<evidence type="ECO:0000256" key="1">
    <source>
        <dbReference type="ARBA" id="ARBA00004651"/>
    </source>
</evidence>
<dbReference type="InterPro" id="IPR022791">
    <property type="entry name" value="L-PG_synthase/AglD"/>
</dbReference>
<evidence type="ECO:0000256" key="5">
    <source>
        <dbReference type="ARBA" id="ARBA00023136"/>
    </source>
</evidence>
<evidence type="ECO:0000256" key="3">
    <source>
        <dbReference type="ARBA" id="ARBA00022692"/>
    </source>
</evidence>
<feature type="transmembrane region" description="Helical" evidence="6">
    <location>
        <begin position="129"/>
        <end position="149"/>
    </location>
</feature>
<keyword evidence="4 6" id="KW-1133">Transmembrane helix</keyword>
<gene>
    <name evidence="7" type="ORF">LZZ85_20200</name>
</gene>